<comment type="caution">
    <text evidence="5">The sequence shown here is derived from an EMBL/GenBank/DDBJ whole genome shotgun (WGS) entry which is preliminary data.</text>
</comment>
<dbReference type="Pfam" id="PF13191">
    <property type="entry name" value="AAA_16"/>
    <property type="match status" value="1"/>
</dbReference>
<protein>
    <submittedName>
        <fullName evidence="5">AAA family ATPase</fullName>
    </submittedName>
</protein>
<dbReference type="SUPFAM" id="SSF52540">
    <property type="entry name" value="P-loop containing nucleoside triphosphate hydrolases"/>
    <property type="match status" value="1"/>
</dbReference>
<accession>A0ABV9IYP6</accession>
<keyword evidence="1" id="KW-0547">Nucleotide-binding</keyword>
<feature type="domain" description="Orc1-like AAA ATPase" evidence="4">
    <location>
        <begin position="2"/>
        <end position="143"/>
    </location>
</feature>
<keyword evidence="2" id="KW-0067">ATP-binding</keyword>
<dbReference type="PANTHER" id="PTHR16305">
    <property type="entry name" value="TESTICULAR SOLUBLE ADENYLYL CYCLASE"/>
    <property type="match status" value="1"/>
</dbReference>
<organism evidence="5 6">
    <name type="scientific">Streptomyces mangrovi</name>
    <dbReference type="NCBI Taxonomy" id="1206892"/>
    <lineage>
        <taxon>Bacteria</taxon>
        <taxon>Bacillati</taxon>
        <taxon>Actinomycetota</taxon>
        <taxon>Actinomycetes</taxon>
        <taxon>Kitasatosporales</taxon>
        <taxon>Streptomycetaceae</taxon>
        <taxon>Streptomyces</taxon>
    </lineage>
</organism>
<evidence type="ECO:0000313" key="6">
    <source>
        <dbReference type="Proteomes" id="UP001595913"/>
    </source>
</evidence>
<gene>
    <name evidence="5" type="ORF">ACFPEU_36735</name>
</gene>
<proteinExistence type="predicted"/>
<dbReference type="InterPro" id="IPR041664">
    <property type="entry name" value="AAA_16"/>
</dbReference>
<feature type="compositionally biased region" description="Low complexity" evidence="3">
    <location>
        <begin position="562"/>
        <end position="572"/>
    </location>
</feature>
<evidence type="ECO:0000256" key="2">
    <source>
        <dbReference type="ARBA" id="ARBA00022840"/>
    </source>
</evidence>
<feature type="non-terminal residue" evidence="5">
    <location>
        <position position="572"/>
    </location>
</feature>
<dbReference type="RefSeq" id="WP_381179452.1">
    <property type="nucleotide sequence ID" value="NZ_JBHSFR010000025.1"/>
</dbReference>
<reference evidence="6" key="1">
    <citation type="journal article" date="2019" name="Int. J. Syst. Evol. Microbiol.">
        <title>The Global Catalogue of Microorganisms (GCM) 10K type strain sequencing project: providing services to taxonomists for standard genome sequencing and annotation.</title>
        <authorList>
            <consortium name="The Broad Institute Genomics Platform"/>
            <consortium name="The Broad Institute Genome Sequencing Center for Infectious Disease"/>
            <person name="Wu L."/>
            <person name="Ma J."/>
        </authorList>
    </citation>
    <scope>NUCLEOTIDE SEQUENCE [LARGE SCALE GENOMIC DNA]</scope>
    <source>
        <strain evidence="6">CGMCC 4.7117</strain>
    </source>
</reference>
<feature type="compositionally biased region" description="Pro residues" evidence="3">
    <location>
        <begin position="494"/>
        <end position="520"/>
    </location>
</feature>
<evidence type="ECO:0000313" key="5">
    <source>
        <dbReference type="EMBL" id="MFC4647591.1"/>
    </source>
</evidence>
<dbReference type="EMBL" id="JBHSFR010000025">
    <property type="protein sequence ID" value="MFC4647591.1"/>
    <property type="molecule type" value="Genomic_DNA"/>
</dbReference>
<dbReference type="InterPro" id="IPR027417">
    <property type="entry name" value="P-loop_NTPase"/>
</dbReference>
<sequence>MRLIERDDHQALIRSLIRDSLAGRGQVLLLEGVAAGGRTALLAETVAQAERAGLLTLRVACSPLESELTGSVLSQLVHGLPDPGELAEAAVPDYHAFCRAVLRAAARTPLVIAVDDVHHADAASVQGLLYLARRLGTARVLLVAASRRDDGGFAEDFATALLSDPRVHRLDVAPLSAAGTARLVAERLGEVPDEAGLTAEFHRLSGGSPALLKALVDDWRHGGTVTEQGYGGAVVDLLRRWDAGVLRIARALAVLGEHGTPDRVAALAGLDRDSGAGAVERTLAVLTSAGVLHGGRFPHPVAAAAVAGTVAGAERAALNRRAAQLLHALGESAPAVARHLAESRQRVEAWAVPVLAEAAEQEVLAGYGDRAARYFELAHEACPDPAGRAVLLDQLAEAEWRLNPSAALRRLPALVAAAQTGLLSPERLPGLVRRLLWHGRQADAETVLARLREATAADPALQAETRGLDSWLRFTYPGLARHGSALTPTRGTPGPAPAAEPGARPWPGPPARLTPGPPTTTEPTFHPTEPPTPTHPTEPPTPTRPTEPPTPTRHAAPPTPTRPTELPAPARR</sequence>
<feature type="compositionally biased region" description="Pro residues" evidence="3">
    <location>
        <begin position="528"/>
        <end position="561"/>
    </location>
</feature>
<evidence type="ECO:0000256" key="3">
    <source>
        <dbReference type="SAM" id="MobiDB-lite"/>
    </source>
</evidence>
<dbReference type="PANTHER" id="PTHR16305:SF35">
    <property type="entry name" value="TRANSCRIPTIONAL ACTIVATOR DOMAIN"/>
    <property type="match status" value="1"/>
</dbReference>
<evidence type="ECO:0000256" key="1">
    <source>
        <dbReference type="ARBA" id="ARBA00022741"/>
    </source>
</evidence>
<dbReference type="Proteomes" id="UP001595913">
    <property type="component" value="Unassembled WGS sequence"/>
</dbReference>
<feature type="region of interest" description="Disordered" evidence="3">
    <location>
        <begin position="482"/>
        <end position="572"/>
    </location>
</feature>
<evidence type="ECO:0000259" key="4">
    <source>
        <dbReference type="Pfam" id="PF13191"/>
    </source>
</evidence>
<keyword evidence="6" id="KW-1185">Reference proteome</keyword>
<name>A0ABV9IYP6_9ACTN</name>